<dbReference type="AlphaFoldDB" id="A0A2K3UV82"/>
<feature type="transmembrane region" description="Helical" evidence="1">
    <location>
        <begin position="48"/>
        <end position="65"/>
    </location>
</feature>
<feature type="domain" description="DUF218" evidence="2">
    <location>
        <begin position="109"/>
        <end position="249"/>
    </location>
</feature>
<keyword evidence="1" id="KW-0472">Membrane</keyword>
<dbReference type="Pfam" id="PF02698">
    <property type="entry name" value="DUF218"/>
    <property type="match status" value="1"/>
</dbReference>
<dbReference type="GO" id="GO:0000270">
    <property type="term" value="P:peptidoglycan metabolic process"/>
    <property type="evidence" value="ECO:0007669"/>
    <property type="project" value="TreeGrafter"/>
</dbReference>
<name>A0A2K3UV82_9DEIO</name>
<reference evidence="3 4" key="1">
    <citation type="submission" date="2018-01" db="EMBL/GenBank/DDBJ databases">
        <title>Deinococcus koreensis sp. nov., a radiation-resistant bacterium isolated from river water.</title>
        <authorList>
            <person name="Choi A."/>
        </authorList>
    </citation>
    <scope>NUCLEOTIDE SEQUENCE [LARGE SCALE GENOMIC DNA]</scope>
    <source>
        <strain evidence="3 4">SJW1-2</strain>
    </source>
</reference>
<feature type="transmembrane region" description="Helical" evidence="1">
    <location>
        <begin position="72"/>
        <end position="92"/>
    </location>
</feature>
<dbReference type="EMBL" id="PPPD01000001">
    <property type="protein sequence ID" value="PNY80438.1"/>
    <property type="molecule type" value="Genomic_DNA"/>
</dbReference>
<evidence type="ECO:0000313" key="4">
    <source>
        <dbReference type="Proteomes" id="UP000236379"/>
    </source>
</evidence>
<dbReference type="CDD" id="cd06259">
    <property type="entry name" value="YdcF-like"/>
    <property type="match status" value="1"/>
</dbReference>
<dbReference type="Gene3D" id="3.40.50.620">
    <property type="entry name" value="HUPs"/>
    <property type="match status" value="1"/>
</dbReference>
<evidence type="ECO:0000256" key="1">
    <source>
        <dbReference type="SAM" id="Phobius"/>
    </source>
</evidence>
<gene>
    <name evidence="3" type="ORF">CVO96_02800</name>
</gene>
<dbReference type="InterPro" id="IPR051599">
    <property type="entry name" value="Cell_Envelope_Assoc"/>
</dbReference>
<accession>A0A2K3UV82</accession>
<dbReference type="GO" id="GO:0043164">
    <property type="term" value="P:Gram-negative-bacterium-type cell wall biogenesis"/>
    <property type="evidence" value="ECO:0007669"/>
    <property type="project" value="TreeGrafter"/>
</dbReference>
<evidence type="ECO:0000313" key="3">
    <source>
        <dbReference type="EMBL" id="PNY80438.1"/>
    </source>
</evidence>
<dbReference type="InterPro" id="IPR014729">
    <property type="entry name" value="Rossmann-like_a/b/a_fold"/>
</dbReference>
<keyword evidence="4" id="KW-1185">Reference proteome</keyword>
<proteinExistence type="predicted"/>
<dbReference type="GO" id="GO:0005886">
    <property type="term" value="C:plasma membrane"/>
    <property type="evidence" value="ECO:0007669"/>
    <property type="project" value="TreeGrafter"/>
</dbReference>
<sequence>MTRPRDSSQRTNLSPGRLPAPVSGLLGGAAIGAALGGLAAFLGEVRGSVPVLLALLLAGALAGAFPATRRALNAAATVLALALVACLLTPVLRGPLATLTLAEPPVKADAIVVLGGGVQCTAATLETSSLGRLLRGLELWRAGYAPVVTVSEQSGLLGPPDCPKMSALERRHIGALYPSGGPQVLTLPNVTTTRDEAARVRELARARGWTRVLLVTSPSHSRRAAALFRRQGVDVVSVPAQEFRFDQTLPLPLDRLWALRVLSYEGLSRLKAALGGTPER</sequence>
<evidence type="ECO:0000259" key="2">
    <source>
        <dbReference type="Pfam" id="PF02698"/>
    </source>
</evidence>
<dbReference type="RefSeq" id="WP_103310097.1">
    <property type="nucleotide sequence ID" value="NZ_PPPD01000001.1"/>
</dbReference>
<dbReference type="PANTHER" id="PTHR30336:SF4">
    <property type="entry name" value="ENVELOPE BIOGENESIS FACTOR ELYC"/>
    <property type="match status" value="1"/>
</dbReference>
<comment type="caution">
    <text evidence="3">The sequence shown here is derived from an EMBL/GenBank/DDBJ whole genome shotgun (WGS) entry which is preliminary data.</text>
</comment>
<protein>
    <submittedName>
        <fullName evidence="3">YdcF family protein</fullName>
    </submittedName>
</protein>
<dbReference type="OrthoDB" id="9809813at2"/>
<organism evidence="3 4">
    <name type="scientific">Deinococcus koreensis</name>
    <dbReference type="NCBI Taxonomy" id="2054903"/>
    <lineage>
        <taxon>Bacteria</taxon>
        <taxon>Thermotogati</taxon>
        <taxon>Deinococcota</taxon>
        <taxon>Deinococci</taxon>
        <taxon>Deinococcales</taxon>
        <taxon>Deinococcaceae</taxon>
        <taxon>Deinococcus</taxon>
    </lineage>
</organism>
<feature type="transmembrane region" description="Helical" evidence="1">
    <location>
        <begin position="20"/>
        <end position="42"/>
    </location>
</feature>
<keyword evidence="1" id="KW-0812">Transmembrane</keyword>
<dbReference type="InterPro" id="IPR003848">
    <property type="entry name" value="DUF218"/>
</dbReference>
<keyword evidence="1" id="KW-1133">Transmembrane helix</keyword>
<dbReference type="PANTHER" id="PTHR30336">
    <property type="entry name" value="INNER MEMBRANE PROTEIN, PROBABLE PERMEASE"/>
    <property type="match status" value="1"/>
</dbReference>
<dbReference type="Proteomes" id="UP000236379">
    <property type="component" value="Unassembled WGS sequence"/>
</dbReference>